<feature type="region of interest" description="Disordered" evidence="2">
    <location>
        <begin position="19"/>
        <end position="59"/>
    </location>
</feature>
<gene>
    <name evidence="3" type="ORF">TL16_g03470</name>
</gene>
<feature type="coiled-coil region" evidence="1">
    <location>
        <begin position="938"/>
        <end position="986"/>
    </location>
</feature>
<accession>A0A9W7E4U4</accession>
<dbReference type="GO" id="GO:0007018">
    <property type="term" value="P:microtubule-based movement"/>
    <property type="evidence" value="ECO:0007669"/>
    <property type="project" value="InterPro"/>
</dbReference>
<dbReference type="EMBL" id="BLQM01000092">
    <property type="protein sequence ID" value="GMH62428.1"/>
    <property type="molecule type" value="Genomic_DNA"/>
</dbReference>
<feature type="region of interest" description="Disordered" evidence="2">
    <location>
        <begin position="153"/>
        <end position="172"/>
    </location>
</feature>
<feature type="region of interest" description="Disordered" evidence="2">
    <location>
        <begin position="493"/>
        <end position="521"/>
    </location>
</feature>
<organism evidence="3 4">
    <name type="scientific">Triparma laevis f. inornata</name>
    <dbReference type="NCBI Taxonomy" id="1714386"/>
    <lineage>
        <taxon>Eukaryota</taxon>
        <taxon>Sar</taxon>
        <taxon>Stramenopiles</taxon>
        <taxon>Ochrophyta</taxon>
        <taxon>Bolidophyceae</taxon>
        <taxon>Parmales</taxon>
        <taxon>Triparmaceae</taxon>
        <taxon>Triparma</taxon>
    </lineage>
</organism>
<dbReference type="PANTHER" id="PTHR22878:SF70">
    <property type="entry name" value="DYNEIN HEAVY CHAIN 2, AXONEMAL"/>
    <property type="match status" value="1"/>
</dbReference>
<dbReference type="GO" id="GO:0030286">
    <property type="term" value="C:dynein complex"/>
    <property type="evidence" value="ECO:0007669"/>
    <property type="project" value="InterPro"/>
</dbReference>
<keyword evidence="1" id="KW-0175">Coiled coil</keyword>
<proteinExistence type="predicted"/>
<dbReference type="InterPro" id="IPR026983">
    <property type="entry name" value="DHC"/>
</dbReference>
<evidence type="ECO:0000313" key="3">
    <source>
        <dbReference type="EMBL" id="GMH62428.1"/>
    </source>
</evidence>
<dbReference type="GO" id="GO:0051959">
    <property type="term" value="F:dynein light intermediate chain binding"/>
    <property type="evidence" value="ECO:0007669"/>
    <property type="project" value="InterPro"/>
</dbReference>
<name>A0A9W7E4U4_9STRA</name>
<evidence type="ECO:0000256" key="1">
    <source>
        <dbReference type="SAM" id="Coils"/>
    </source>
</evidence>
<protein>
    <submittedName>
        <fullName evidence="3">Uncharacterized protein</fullName>
    </submittedName>
</protein>
<dbReference type="AlphaFoldDB" id="A0A9W7E4U4"/>
<dbReference type="GO" id="GO:0045505">
    <property type="term" value="F:dynein intermediate chain binding"/>
    <property type="evidence" value="ECO:0007669"/>
    <property type="project" value="InterPro"/>
</dbReference>
<sequence>MADRLSGLKASIAERKARKKLQASLDSSLPAEMSKVSLKSTGGVPSPTKDLTGRVSPSQLLSSGQLNEQELLGPQGAFASPLKQSLSSVDLLRSSSYDTTSRLLSSTSAVTLQRFPAPGSTSHSASVERIGSCYTPSAIGLSMVAAKKVGDKMNLSSPTKNSTKGRSRKKQAVVAPAAFEQMSAVNMGMGNQSYDDDEGSYDNQPFGRQPVALTSSRGKPFVPDLDSPTAVRTNVRVGRSPPRMPIVAPITQAPAYTLSQSQLSQESIDGIIERLAGAMVLPFDEAGEDAVMRRNERLDQEFDQVSRDYTVAVARGVVDYLIKDPNQAASLNINLEHLRACPSWWTNGHYESHSFRVLRETGVSMQRVQEAFVGVQERLCVCEDVMLDLEKLWVWQRMPGDWEGSHLMDVDLASDPAEAQLPPTYEQLNFTDVGQLSFRAKLPFTISSFHSHVERRANEVMEALRECWVGAAGGIVGAHIEMLREEVGDSALGVSLEPDPENPNEAGLAQPSVQSLQSQDSGEEYDKWYDETYNKNEGKDLLDERFRSEGLNDDLSQNAEDILPNTSGEKFSRVRGVFDAASTLMSRQLRGSTENSLKTFSDFFLRFSDPDDSGDSAFSLRLKMNDKFHVLKKTDPEYDPEAPLPPVVIIEPSLDEIKDQACSCIDQIISAAQKFPRPDTHFTPASPMNFVPNSEALGPCTVTEEDEIVLLTKDAVCNAIDGHFAAPYELVAKFADFHSLLSGEWEEKVLAALEERKNTEETTVANLEKLFKVADELHSLTDQIKNCTEDLNYFPMFMVNSYEVKTHLIKIADRLRAKLLDTVAQDNREHMQKMGGEYQDIVNTLVTDPTDAAELKALQEYAVKSMDDLSRLLDEYLGEVYERVKFLLDQEYKVNREDLNLFYTTYSWPNQVKTFMAKSTDLQNNRKRDLELVVEGQQEHLSREISSLDRKVEKLCEAGSTAPADVQNVYKKIVNIKEGLEEAEAEA</sequence>
<comment type="caution">
    <text evidence="3">The sequence shown here is derived from an EMBL/GenBank/DDBJ whole genome shotgun (WGS) entry which is preliminary data.</text>
</comment>
<feature type="compositionally biased region" description="Polar residues" evidence="2">
    <location>
        <begin position="511"/>
        <end position="520"/>
    </location>
</feature>
<dbReference type="PANTHER" id="PTHR22878">
    <property type="entry name" value="DYNEIN HEAVY CHAIN 6, AXONEMAL-LIKE-RELATED"/>
    <property type="match status" value="1"/>
</dbReference>
<dbReference type="Proteomes" id="UP001162640">
    <property type="component" value="Unassembled WGS sequence"/>
</dbReference>
<reference evidence="4" key="1">
    <citation type="journal article" date="2023" name="Commun. Biol.">
        <title>Genome analysis of Parmales, the sister group of diatoms, reveals the evolutionary specialization of diatoms from phago-mixotrophs to photoautotrophs.</title>
        <authorList>
            <person name="Ban H."/>
            <person name="Sato S."/>
            <person name="Yoshikawa S."/>
            <person name="Yamada K."/>
            <person name="Nakamura Y."/>
            <person name="Ichinomiya M."/>
            <person name="Sato N."/>
            <person name="Blanc-Mathieu R."/>
            <person name="Endo H."/>
            <person name="Kuwata A."/>
            <person name="Ogata H."/>
        </authorList>
    </citation>
    <scope>NUCLEOTIDE SEQUENCE [LARGE SCALE GENOMIC DNA]</scope>
</reference>
<evidence type="ECO:0000313" key="4">
    <source>
        <dbReference type="Proteomes" id="UP001162640"/>
    </source>
</evidence>
<evidence type="ECO:0000256" key="2">
    <source>
        <dbReference type="SAM" id="MobiDB-lite"/>
    </source>
</evidence>